<comment type="caution">
    <text evidence="1">The sequence shown here is derived from an EMBL/GenBank/DDBJ whole genome shotgun (WGS) entry which is preliminary data.</text>
</comment>
<organism evidence="1 2">
    <name type="scientific">Rubroshorea leprosula</name>
    <dbReference type="NCBI Taxonomy" id="152421"/>
    <lineage>
        <taxon>Eukaryota</taxon>
        <taxon>Viridiplantae</taxon>
        <taxon>Streptophyta</taxon>
        <taxon>Embryophyta</taxon>
        <taxon>Tracheophyta</taxon>
        <taxon>Spermatophyta</taxon>
        <taxon>Magnoliopsida</taxon>
        <taxon>eudicotyledons</taxon>
        <taxon>Gunneridae</taxon>
        <taxon>Pentapetalae</taxon>
        <taxon>rosids</taxon>
        <taxon>malvids</taxon>
        <taxon>Malvales</taxon>
        <taxon>Dipterocarpaceae</taxon>
        <taxon>Rubroshorea</taxon>
    </lineage>
</organism>
<evidence type="ECO:0000313" key="2">
    <source>
        <dbReference type="Proteomes" id="UP001054252"/>
    </source>
</evidence>
<name>A0AAV5HTG9_9ROSI</name>
<accession>A0AAV5HTG9</accession>
<proteinExistence type="predicted"/>
<dbReference type="Proteomes" id="UP001054252">
    <property type="component" value="Unassembled WGS sequence"/>
</dbReference>
<protein>
    <submittedName>
        <fullName evidence="1">Uncharacterized protein</fullName>
    </submittedName>
</protein>
<evidence type="ECO:0000313" key="1">
    <source>
        <dbReference type="EMBL" id="GKU89068.1"/>
    </source>
</evidence>
<reference evidence="1 2" key="1">
    <citation type="journal article" date="2021" name="Commun. Biol.">
        <title>The genome of Shorea leprosula (Dipterocarpaceae) highlights the ecological relevance of drought in aseasonal tropical rainforests.</title>
        <authorList>
            <person name="Ng K.K.S."/>
            <person name="Kobayashi M.J."/>
            <person name="Fawcett J.A."/>
            <person name="Hatakeyama M."/>
            <person name="Paape T."/>
            <person name="Ng C.H."/>
            <person name="Ang C.C."/>
            <person name="Tnah L.H."/>
            <person name="Lee C.T."/>
            <person name="Nishiyama T."/>
            <person name="Sese J."/>
            <person name="O'Brien M.J."/>
            <person name="Copetti D."/>
            <person name="Mohd Noor M.I."/>
            <person name="Ong R.C."/>
            <person name="Putra M."/>
            <person name="Sireger I.Z."/>
            <person name="Indrioko S."/>
            <person name="Kosugi Y."/>
            <person name="Izuno A."/>
            <person name="Isagi Y."/>
            <person name="Lee S.L."/>
            <person name="Shimizu K.K."/>
        </authorList>
    </citation>
    <scope>NUCLEOTIDE SEQUENCE [LARGE SCALE GENOMIC DNA]</scope>
    <source>
        <strain evidence="1">214</strain>
    </source>
</reference>
<dbReference type="EMBL" id="BPVZ01000003">
    <property type="protein sequence ID" value="GKU89068.1"/>
    <property type="molecule type" value="Genomic_DNA"/>
</dbReference>
<dbReference type="AlphaFoldDB" id="A0AAV5HTG9"/>
<gene>
    <name evidence="1" type="ORF">SLEP1_g3259</name>
</gene>
<keyword evidence="2" id="KW-1185">Reference proteome</keyword>
<sequence length="98" mass="11342">MLVFKKDERLVGSMHVSAILMIMKNGYNVKSMAILIPESNSKRFACNETFLFTYDGLDFFFDLPLFLYIQKLSILKPFLQILLPSSRRHSYSTHSSEA</sequence>